<proteinExistence type="predicted"/>
<reference evidence="1 2" key="1">
    <citation type="submission" date="2024-10" db="EMBL/GenBank/DDBJ databases">
        <authorList>
            <person name="Cho J.-C."/>
        </authorList>
    </citation>
    <scope>NUCLEOTIDE SEQUENCE [LARGE SCALE GENOMIC DNA]</scope>
    <source>
        <strain evidence="1 2">KCTC29696</strain>
    </source>
</reference>
<dbReference type="RefSeq" id="WP_279950236.1">
    <property type="nucleotide sequence ID" value="NZ_BAABEN010000021.1"/>
</dbReference>
<gene>
    <name evidence="1" type="ORF">ACG5V6_08810</name>
</gene>
<dbReference type="EMBL" id="JBIHMK010000023">
    <property type="protein sequence ID" value="MFH0248312.1"/>
    <property type="molecule type" value="Genomic_DNA"/>
</dbReference>
<protein>
    <submittedName>
        <fullName evidence="1">Uncharacterized protein</fullName>
    </submittedName>
</protein>
<accession>A0ABW7HR29</accession>
<organism evidence="1 2">
    <name type="scientific">Streptomyces chitinivorans</name>
    <dbReference type="NCBI Taxonomy" id="1257027"/>
    <lineage>
        <taxon>Bacteria</taxon>
        <taxon>Bacillati</taxon>
        <taxon>Actinomycetota</taxon>
        <taxon>Actinomycetes</taxon>
        <taxon>Kitasatosporales</taxon>
        <taxon>Streptomycetaceae</taxon>
        <taxon>Streptomyces</taxon>
    </lineage>
</organism>
<name>A0ABW7HR29_9ACTN</name>
<keyword evidence="2" id="KW-1185">Reference proteome</keyword>
<comment type="caution">
    <text evidence="1">The sequence shown here is derived from an EMBL/GenBank/DDBJ whole genome shotgun (WGS) entry which is preliminary data.</text>
</comment>
<sequence>MTETCWIRGSCWLWCRRDGVLVMWLGDARTEAESAPVYACGPCVEHLAAKVKRHATARYGFTETSYRQKNPTPY</sequence>
<evidence type="ECO:0000313" key="1">
    <source>
        <dbReference type="EMBL" id="MFH0248312.1"/>
    </source>
</evidence>
<dbReference type="Proteomes" id="UP001607069">
    <property type="component" value="Unassembled WGS sequence"/>
</dbReference>
<evidence type="ECO:0000313" key="2">
    <source>
        <dbReference type="Proteomes" id="UP001607069"/>
    </source>
</evidence>